<dbReference type="Proteomes" id="UP000447873">
    <property type="component" value="Unassembled WGS sequence"/>
</dbReference>
<evidence type="ECO:0000256" key="1">
    <source>
        <dbReference type="SAM" id="SignalP"/>
    </source>
</evidence>
<sequence length="272" mass="29979">MSAFWFLSAYLAQTVLAQYPATDSNSTDQSRNYNSYLTLSTTRSTPLDQPSGEITYTEHNITHASIRVFSRIHGSPGAIAGIFTYKNDTQEADIEIFTRAPANKIQYSNQPADLGAPDWTLIPGATSNVTLPKEGRWDEWMVHRLDWVPGRTVVYADEVQVNTSTLHVPSAVVDPIEGTRLYLDMWGANSTWSGSMEVGKSAFFDVQWIEVLFNTTDSAKVTDLGKKKCDVGAVDNEAVKQAAGMKEAVGGWGLFETSFEDTTCLEDEEVLG</sequence>
<protein>
    <recommendedName>
        <fullName evidence="4">Glycoside hydrolase family 16 protein</fullName>
    </recommendedName>
</protein>
<dbReference type="InterPro" id="IPR013320">
    <property type="entry name" value="ConA-like_dom_sf"/>
</dbReference>
<feature type="signal peptide" evidence="1">
    <location>
        <begin position="1"/>
        <end position="17"/>
    </location>
</feature>
<dbReference type="PANTHER" id="PTHR38121:SF4">
    <property type="entry name" value="GH16 DOMAIN-CONTAINING PROTEIN-RELATED"/>
    <property type="match status" value="1"/>
</dbReference>
<accession>A0A8H3UDU9</accession>
<dbReference type="SUPFAM" id="SSF49899">
    <property type="entry name" value="Concanavalin A-like lectins/glucanases"/>
    <property type="match status" value="1"/>
</dbReference>
<organism evidence="2 3">
    <name type="scientific">Venturia inaequalis</name>
    <name type="common">Apple scab fungus</name>
    <dbReference type="NCBI Taxonomy" id="5025"/>
    <lineage>
        <taxon>Eukaryota</taxon>
        <taxon>Fungi</taxon>
        <taxon>Dikarya</taxon>
        <taxon>Ascomycota</taxon>
        <taxon>Pezizomycotina</taxon>
        <taxon>Dothideomycetes</taxon>
        <taxon>Pleosporomycetidae</taxon>
        <taxon>Venturiales</taxon>
        <taxon>Venturiaceae</taxon>
        <taxon>Venturia</taxon>
    </lineage>
</organism>
<dbReference type="AlphaFoldDB" id="A0A8H3UDU9"/>
<dbReference type="Gene3D" id="2.60.120.200">
    <property type="match status" value="1"/>
</dbReference>
<dbReference type="EMBL" id="WNWS01000394">
    <property type="protein sequence ID" value="KAE9968731.1"/>
    <property type="molecule type" value="Genomic_DNA"/>
</dbReference>
<keyword evidence="1" id="KW-0732">Signal</keyword>
<reference evidence="2 3" key="1">
    <citation type="submission" date="2018-12" db="EMBL/GenBank/DDBJ databases">
        <title>Venturia inaequalis Genome Resource.</title>
        <authorList>
            <person name="Lichtner F.J."/>
        </authorList>
    </citation>
    <scope>NUCLEOTIDE SEQUENCE [LARGE SCALE GENOMIC DNA]</scope>
    <source>
        <strain evidence="2 3">120213</strain>
    </source>
</reference>
<evidence type="ECO:0008006" key="4">
    <source>
        <dbReference type="Google" id="ProtNLM"/>
    </source>
</evidence>
<proteinExistence type="predicted"/>
<comment type="caution">
    <text evidence="2">The sequence shown here is derived from an EMBL/GenBank/DDBJ whole genome shotgun (WGS) entry which is preliminary data.</text>
</comment>
<feature type="chain" id="PRO_5034765302" description="Glycoside hydrolase family 16 protein" evidence="1">
    <location>
        <begin position="18"/>
        <end position="272"/>
    </location>
</feature>
<dbReference type="PANTHER" id="PTHR38121">
    <property type="entry name" value="GH16 DOMAIN-CONTAINING PROTEIN"/>
    <property type="match status" value="1"/>
</dbReference>
<evidence type="ECO:0000313" key="3">
    <source>
        <dbReference type="Proteomes" id="UP000447873"/>
    </source>
</evidence>
<gene>
    <name evidence="2" type="ORF">EG328_007297</name>
</gene>
<name>A0A8H3UDU9_VENIN</name>
<evidence type="ECO:0000313" key="2">
    <source>
        <dbReference type="EMBL" id="KAE9968731.1"/>
    </source>
</evidence>
<dbReference type="CDD" id="cd00413">
    <property type="entry name" value="Glyco_hydrolase_16"/>
    <property type="match status" value="1"/>
</dbReference>